<dbReference type="Gene3D" id="3.40.190.80">
    <property type="match status" value="1"/>
</dbReference>
<feature type="binding site" evidence="4">
    <location>
        <position position="89"/>
    </location>
    <ligand>
        <name>Mg(2+)</name>
        <dbReference type="ChEBI" id="CHEBI:18420"/>
        <label>1</label>
        <note>catalytic</note>
    </ligand>
</feature>
<dbReference type="PRINTS" id="PR00377">
    <property type="entry name" value="IMPHPHTASES"/>
</dbReference>
<feature type="binding site" evidence="4">
    <location>
        <position position="90"/>
    </location>
    <ligand>
        <name>Mg(2+)</name>
        <dbReference type="ChEBI" id="CHEBI:18420"/>
        <label>2</label>
    </ligand>
</feature>
<dbReference type="InterPro" id="IPR020583">
    <property type="entry name" value="Inositol_monoP_metal-BS"/>
</dbReference>
<evidence type="ECO:0000256" key="4">
    <source>
        <dbReference type="PIRSR" id="PIRSR600760-2"/>
    </source>
</evidence>
<evidence type="ECO:0000256" key="3">
    <source>
        <dbReference type="ARBA" id="ARBA00022842"/>
    </source>
</evidence>
<feature type="binding site" evidence="4">
    <location>
        <position position="87"/>
    </location>
    <ligand>
        <name>Mg(2+)</name>
        <dbReference type="ChEBI" id="CHEBI:18420"/>
        <label>1</label>
        <note>catalytic</note>
    </ligand>
</feature>
<feature type="binding site" evidence="4">
    <location>
        <position position="71"/>
    </location>
    <ligand>
        <name>Mg(2+)</name>
        <dbReference type="ChEBI" id="CHEBI:18420"/>
        <label>1</label>
        <note>catalytic</note>
    </ligand>
</feature>
<dbReference type="PROSITE" id="PS00630">
    <property type="entry name" value="IMP_2"/>
    <property type="match status" value="1"/>
</dbReference>
<dbReference type="Pfam" id="PF00459">
    <property type="entry name" value="Inositol_P"/>
    <property type="match status" value="1"/>
</dbReference>
<evidence type="ECO:0008006" key="7">
    <source>
        <dbReference type="Google" id="ProtNLM"/>
    </source>
</evidence>
<accession>A0A1F7S120</accession>
<keyword evidence="2" id="KW-0378">Hydrolase</keyword>
<name>A0A1F7S120_9BACT</name>
<comment type="caution">
    <text evidence="5">The sequence shown here is derived from an EMBL/GenBank/DDBJ whole genome shotgun (WGS) entry which is preliminary data.</text>
</comment>
<dbReference type="GO" id="GO:0046872">
    <property type="term" value="F:metal ion binding"/>
    <property type="evidence" value="ECO:0007669"/>
    <property type="project" value="UniProtKB-KW"/>
</dbReference>
<evidence type="ECO:0000313" key="6">
    <source>
        <dbReference type="Proteomes" id="UP000179266"/>
    </source>
</evidence>
<keyword evidence="3 4" id="KW-0460">Magnesium</keyword>
<dbReference type="PANTHER" id="PTHR20854:SF4">
    <property type="entry name" value="INOSITOL-1-MONOPHOSPHATASE-RELATED"/>
    <property type="match status" value="1"/>
</dbReference>
<comment type="cofactor">
    <cofactor evidence="4">
        <name>Mg(2+)</name>
        <dbReference type="ChEBI" id="CHEBI:18420"/>
    </cofactor>
</comment>
<keyword evidence="1 4" id="KW-0479">Metal-binding</keyword>
<protein>
    <recommendedName>
        <fullName evidence="7">Inositol monophosphatase</fullName>
    </recommendedName>
</protein>
<dbReference type="PANTHER" id="PTHR20854">
    <property type="entry name" value="INOSITOL MONOPHOSPHATASE"/>
    <property type="match status" value="1"/>
</dbReference>
<gene>
    <name evidence="5" type="ORF">A2161_18555</name>
</gene>
<dbReference type="EMBL" id="MGDD01000078">
    <property type="protein sequence ID" value="OGL47380.1"/>
    <property type="molecule type" value="Genomic_DNA"/>
</dbReference>
<reference evidence="5 6" key="1">
    <citation type="journal article" date="2016" name="Nat. Commun.">
        <title>Thousands of microbial genomes shed light on interconnected biogeochemical processes in an aquifer system.</title>
        <authorList>
            <person name="Anantharaman K."/>
            <person name="Brown C.T."/>
            <person name="Hug L.A."/>
            <person name="Sharon I."/>
            <person name="Castelle C.J."/>
            <person name="Probst A.J."/>
            <person name="Thomas B.C."/>
            <person name="Singh A."/>
            <person name="Wilkins M.J."/>
            <person name="Karaoz U."/>
            <person name="Brodie E.L."/>
            <person name="Williams K.H."/>
            <person name="Hubbard S.S."/>
            <person name="Banfield J.F."/>
        </authorList>
    </citation>
    <scope>NUCLEOTIDE SEQUENCE [LARGE SCALE GENOMIC DNA]</scope>
</reference>
<feature type="binding site" evidence="4">
    <location>
        <position position="204"/>
    </location>
    <ligand>
        <name>Mg(2+)</name>
        <dbReference type="ChEBI" id="CHEBI:18420"/>
        <label>1</label>
        <note>catalytic</note>
    </ligand>
</feature>
<dbReference type="GO" id="GO:0007165">
    <property type="term" value="P:signal transduction"/>
    <property type="evidence" value="ECO:0007669"/>
    <property type="project" value="TreeGrafter"/>
</dbReference>
<dbReference type="SUPFAM" id="SSF56655">
    <property type="entry name" value="Carbohydrate phosphatase"/>
    <property type="match status" value="1"/>
</dbReference>
<dbReference type="InterPro" id="IPR020550">
    <property type="entry name" value="Inositol_monophosphatase_CS"/>
</dbReference>
<dbReference type="InterPro" id="IPR000760">
    <property type="entry name" value="Inositol_monophosphatase-like"/>
</dbReference>
<proteinExistence type="predicted"/>
<dbReference type="Gene3D" id="3.30.540.10">
    <property type="entry name" value="Fructose-1,6-Bisphosphatase, subunit A, domain 1"/>
    <property type="match status" value="1"/>
</dbReference>
<dbReference type="GO" id="GO:0006020">
    <property type="term" value="P:inositol metabolic process"/>
    <property type="evidence" value="ECO:0007669"/>
    <property type="project" value="TreeGrafter"/>
</dbReference>
<evidence type="ECO:0000256" key="2">
    <source>
        <dbReference type="ARBA" id="ARBA00022801"/>
    </source>
</evidence>
<dbReference type="AlphaFoldDB" id="A0A1F7S120"/>
<evidence type="ECO:0000313" key="5">
    <source>
        <dbReference type="EMBL" id="OGL47380.1"/>
    </source>
</evidence>
<sequence length="263" mass="29813">MDQIDIGKIEQLLMKIGDYQKKGFANLDHSKIKIKDEKGRQSFLTEFDTISEKMINEFVSKHYPDHSLLGEESGNTVRNPEIYWIVDPIDGTTNFTIGYPFWGISIGIWMNKDLRYGFIYFPVLNQLFFANRGKGAFLNGKKLHTSQVAQYSRTQIVATMSETHHYRKLLPVTKHRIPGSVIANLAGVASGKFLACFMKAKIWDIASGVLMVEEAGGIIHSIPDYHTVDLPSYDHTNPLKIEVHAKANEQLPDFETILVKIPE</sequence>
<organism evidence="5 6">
    <name type="scientific">Candidatus Schekmanbacteria bacterium RBG_13_48_7</name>
    <dbReference type="NCBI Taxonomy" id="1817878"/>
    <lineage>
        <taxon>Bacteria</taxon>
        <taxon>Candidatus Schekmaniibacteriota</taxon>
    </lineage>
</organism>
<dbReference type="Proteomes" id="UP000179266">
    <property type="component" value="Unassembled WGS sequence"/>
</dbReference>
<dbReference type="PROSITE" id="PS00629">
    <property type="entry name" value="IMP_1"/>
    <property type="match status" value="1"/>
</dbReference>
<evidence type="ECO:0000256" key="1">
    <source>
        <dbReference type="ARBA" id="ARBA00022723"/>
    </source>
</evidence>
<dbReference type="GO" id="GO:0008934">
    <property type="term" value="F:inositol monophosphate 1-phosphatase activity"/>
    <property type="evidence" value="ECO:0007669"/>
    <property type="project" value="TreeGrafter"/>
</dbReference>
<dbReference type="GO" id="GO:0046854">
    <property type="term" value="P:phosphatidylinositol phosphate biosynthetic process"/>
    <property type="evidence" value="ECO:0007669"/>
    <property type="project" value="InterPro"/>
</dbReference>